<gene>
    <name evidence="5" type="ORF">GCM10023321_82480</name>
</gene>
<dbReference type="InterPro" id="IPR018060">
    <property type="entry name" value="HTH_AraC"/>
</dbReference>
<evidence type="ECO:0000313" key="5">
    <source>
        <dbReference type="EMBL" id="GAA5175775.1"/>
    </source>
</evidence>
<comment type="caution">
    <text evidence="5">The sequence shown here is derived from an EMBL/GenBank/DDBJ whole genome shotgun (WGS) entry which is preliminary data.</text>
</comment>
<keyword evidence="1" id="KW-0805">Transcription regulation</keyword>
<dbReference type="Proteomes" id="UP001428817">
    <property type="component" value="Unassembled WGS sequence"/>
</dbReference>
<dbReference type="PANTHER" id="PTHR46796:SF6">
    <property type="entry name" value="ARAC SUBFAMILY"/>
    <property type="match status" value="1"/>
</dbReference>
<keyword evidence="2" id="KW-0238">DNA-binding</keyword>
<evidence type="ECO:0000256" key="3">
    <source>
        <dbReference type="ARBA" id="ARBA00023163"/>
    </source>
</evidence>
<dbReference type="PRINTS" id="PR00032">
    <property type="entry name" value="HTHARAC"/>
</dbReference>
<proteinExistence type="predicted"/>
<evidence type="ECO:0000313" key="6">
    <source>
        <dbReference type="Proteomes" id="UP001428817"/>
    </source>
</evidence>
<evidence type="ECO:0000259" key="4">
    <source>
        <dbReference type="PROSITE" id="PS01124"/>
    </source>
</evidence>
<dbReference type="InterPro" id="IPR035418">
    <property type="entry name" value="AraC-bd_2"/>
</dbReference>
<dbReference type="Gene3D" id="1.10.10.60">
    <property type="entry name" value="Homeodomain-like"/>
    <property type="match status" value="1"/>
</dbReference>
<dbReference type="InterPro" id="IPR050204">
    <property type="entry name" value="AraC_XylS_family_regulators"/>
</dbReference>
<organism evidence="5 6">
    <name type="scientific">Pseudonocardia eucalypti</name>
    <dbReference type="NCBI Taxonomy" id="648755"/>
    <lineage>
        <taxon>Bacteria</taxon>
        <taxon>Bacillati</taxon>
        <taxon>Actinomycetota</taxon>
        <taxon>Actinomycetes</taxon>
        <taxon>Pseudonocardiales</taxon>
        <taxon>Pseudonocardiaceae</taxon>
        <taxon>Pseudonocardia</taxon>
    </lineage>
</organism>
<reference evidence="6" key="1">
    <citation type="journal article" date="2019" name="Int. J. Syst. Evol. Microbiol.">
        <title>The Global Catalogue of Microorganisms (GCM) 10K type strain sequencing project: providing services to taxonomists for standard genome sequencing and annotation.</title>
        <authorList>
            <consortium name="The Broad Institute Genomics Platform"/>
            <consortium name="The Broad Institute Genome Sequencing Center for Infectious Disease"/>
            <person name="Wu L."/>
            <person name="Ma J."/>
        </authorList>
    </citation>
    <scope>NUCLEOTIDE SEQUENCE [LARGE SCALE GENOMIC DNA]</scope>
    <source>
        <strain evidence="6">JCM 18303</strain>
    </source>
</reference>
<keyword evidence="6" id="KW-1185">Reference proteome</keyword>
<dbReference type="RefSeq" id="WP_185065580.1">
    <property type="nucleotide sequence ID" value="NZ_BAABJP010000068.1"/>
</dbReference>
<protein>
    <submittedName>
        <fullName evidence="5">Helix-turn-helix domain-containing protein</fullName>
    </submittedName>
</protein>
<sequence>MVLVGGGSSTGSARRLPVWRDLIRENFVALDIGLDNPADAHGRFAGSVRSRTHGELQVSEVSSINQGARRTPLLARRDRTSYLQVGLVGAGEAALGQDGRECLLRAGEFAIYETDRPFHWGLRGEPWQLAVFTWPRASVMLSPAESGAVTATRFDPADGLSRVVGHLLADLVATRPALRPAAEARLSHQVAELVATLAIEHGAEPPADPATTDLLHRIDAYILARLADPALGPADIASAHFISTRQLHRLFARRGHGVAQWIRERRLERCRDALRAGRDPITEVCARWGFTDPAGFSRAFRAAYRCSPSEYRRRFRPG</sequence>
<dbReference type="PROSITE" id="PS01124">
    <property type="entry name" value="HTH_ARAC_FAMILY_2"/>
    <property type="match status" value="1"/>
</dbReference>
<dbReference type="SMART" id="SM00342">
    <property type="entry name" value="HTH_ARAC"/>
    <property type="match status" value="1"/>
</dbReference>
<feature type="domain" description="HTH araC/xylS-type" evidence="4">
    <location>
        <begin position="216"/>
        <end position="314"/>
    </location>
</feature>
<name>A0ABP9RF13_9PSEU</name>
<dbReference type="EMBL" id="BAABJP010000068">
    <property type="protein sequence ID" value="GAA5175775.1"/>
    <property type="molecule type" value="Genomic_DNA"/>
</dbReference>
<dbReference type="Pfam" id="PF12833">
    <property type="entry name" value="HTH_18"/>
    <property type="match status" value="1"/>
</dbReference>
<accession>A0ABP9RF13</accession>
<dbReference type="InterPro" id="IPR020449">
    <property type="entry name" value="Tscrpt_reg_AraC-type_HTH"/>
</dbReference>
<keyword evidence="3" id="KW-0804">Transcription</keyword>
<evidence type="ECO:0000256" key="2">
    <source>
        <dbReference type="ARBA" id="ARBA00023125"/>
    </source>
</evidence>
<evidence type="ECO:0000256" key="1">
    <source>
        <dbReference type="ARBA" id="ARBA00023015"/>
    </source>
</evidence>
<dbReference type="InterPro" id="IPR009057">
    <property type="entry name" value="Homeodomain-like_sf"/>
</dbReference>
<dbReference type="PANTHER" id="PTHR46796">
    <property type="entry name" value="HTH-TYPE TRANSCRIPTIONAL ACTIVATOR RHAS-RELATED"/>
    <property type="match status" value="1"/>
</dbReference>
<dbReference type="SUPFAM" id="SSF46689">
    <property type="entry name" value="Homeodomain-like"/>
    <property type="match status" value="1"/>
</dbReference>
<dbReference type="Pfam" id="PF14525">
    <property type="entry name" value="AraC_binding_2"/>
    <property type="match status" value="1"/>
</dbReference>